<keyword evidence="2 7" id="KW-0547">Nucleotide-binding</keyword>
<keyword evidence="5 7" id="KW-0030">Aminoacyl-tRNA synthetase</keyword>
<dbReference type="GO" id="GO:0004830">
    <property type="term" value="F:tryptophan-tRNA ligase activity"/>
    <property type="evidence" value="ECO:0007669"/>
    <property type="project" value="TreeGrafter"/>
</dbReference>
<sequence length="353" mass="39083">MSENASLLSELRMSWVGDLGEESRKKVQQFGLTPLSEYEGLRTNLARSLAKTGVWAMKDPDQIFDQIDRGQSYNLLVGFKPSRFHAGHITLGREIAWHIKHGAEPFFVVSGHEANTFLSTDQARAKVGEFWKTVIRGVLKEDLAFPQYVYSDVDSPEIRSLKSVVDNKIKIAELLRLYGWNAGEITMNQLNTPGTLTASFLLPQLISPEKPTLVTADVKQVTHAEITNKVARRLNVSPPSFSYRLLLPSLKSNNGQRMSIEVPNTAVFLGDDPEVNRKKLIKAVSGGRSVNEQEKLGGNPHKCSFFKIADLVLKDATLEQVLQACMSGKNLCGECKNGIVEDITSAISGNRTI</sequence>
<keyword evidence="4 7" id="KW-0648">Protein biosynthesis</keyword>
<keyword evidence="1 7" id="KW-0436">Ligase</keyword>
<evidence type="ECO:0000256" key="4">
    <source>
        <dbReference type="ARBA" id="ARBA00022917"/>
    </source>
</evidence>
<organism evidence="8 9">
    <name type="scientific">Candidatus Woesebacteria bacterium GW2011_GWB1_39_12</name>
    <dbReference type="NCBI Taxonomy" id="1618574"/>
    <lineage>
        <taxon>Bacteria</taxon>
        <taxon>Candidatus Woeseibacteriota</taxon>
    </lineage>
</organism>
<evidence type="ECO:0000256" key="2">
    <source>
        <dbReference type="ARBA" id="ARBA00022741"/>
    </source>
</evidence>
<evidence type="ECO:0000256" key="3">
    <source>
        <dbReference type="ARBA" id="ARBA00022840"/>
    </source>
</evidence>
<dbReference type="InterPro" id="IPR014729">
    <property type="entry name" value="Rossmann-like_a/b/a_fold"/>
</dbReference>
<dbReference type="Gene3D" id="1.10.240.10">
    <property type="entry name" value="Tyrosyl-Transfer RNA Synthetase"/>
    <property type="match status" value="1"/>
</dbReference>
<evidence type="ECO:0000313" key="9">
    <source>
        <dbReference type="Proteomes" id="UP000033881"/>
    </source>
</evidence>
<dbReference type="Gene3D" id="3.40.50.620">
    <property type="entry name" value="HUPs"/>
    <property type="match status" value="1"/>
</dbReference>
<dbReference type="PANTHER" id="PTHR10055">
    <property type="entry name" value="TRYPTOPHANYL-TRNA SYNTHETASE"/>
    <property type="match status" value="1"/>
</dbReference>
<evidence type="ECO:0000256" key="7">
    <source>
        <dbReference type="RuleBase" id="RU363036"/>
    </source>
</evidence>
<gene>
    <name evidence="8" type="ORF">UT24_C0009G0152</name>
</gene>
<protein>
    <recommendedName>
        <fullName evidence="6">Tryptophanyl-tRNA synthetase</fullName>
    </recommendedName>
</protein>
<dbReference type="PANTHER" id="PTHR10055:SF5">
    <property type="entry name" value="TRYPTOPHAN--TRNA LIGASE"/>
    <property type="match status" value="1"/>
</dbReference>
<evidence type="ECO:0000256" key="1">
    <source>
        <dbReference type="ARBA" id="ARBA00022598"/>
    </source>
</evidence>
<dbReference type="AlphaFoldDB" id="A0A0G0PRP5"/>
<evidence type="ECO:0000313" key="8">
    <source>
        <dbReference type="EMBL" id="KKR00835.1"/>
    </source>
</evidence>
<evidence type="ECO:0000256" key="5">
    <source>
        <dbReference type="ARBA" id="ARBA00023146"/>
    </source>
</evidence>
<reference evidence="8 9" key="1">
    <citation type="journal article" date="2015" name="Nature">
        <title>rRNA introns, odd ribosomes, and small enigmatic genomes across a large radiation of phyla.</title>
        <authorList>
            <person name="Brown C.T."/>
            <person name="Hug L.A."/>
            <person name="Thomas B.C."/>
            <person name="Sharon I."/>
            <person name="Castelle C.J."/>
            <person name="Singh A."/>
            <person name="Wilkins M.J."/>
            <person name="Williams K.H."/>
            <person name="Banfield J.F."/>
        </authorList>
    </citation>
    <scope>NUCLEOTIDE SEQUENCE [LARGE SCALE GENOMIC DNA]</scope>
</reference>
<dbReference type="GO" id="GO:0006436">
    <property type="term" value="P:tryptophanyl-tRNA aminoacylation"/>
    <property type="evidence" value="ECO:0007669"/>
    <property type="project" value="TreeGrafter"/>
</dbReference>
<dbReference type="GO" id="GO:0005524">
    <property type="term" value="F:ATP binding"/>
    <property type="evidence" value="ECO:0007669"/>
    <property type="project" value="UniProtKB-KW"/>
</dbReference>
<dbReference type="EMBL" id="LBWB01000009">
    <property type="protein sequence ID" value="KKR00835.1"/>
    <property type="molecule type" value="Genomic_DNA"/>
</dbReference>
<dbReference type="GO" id="GO:0005737">
    <property type="term" value="C:cytoplasm"/>
    <property type="evidence" value="ECO:0007669"/>
    <property type="project" value="TreeGrafter"/>
</dbReference>
<keyword evidence="3 7" id="KW-0067">ATP-binding</keyword>
<comment type="caution">
    <text evidence="8">The sequence shown here is derived from an EMBL/GenBank/DDBJ whole genome shotgun (WGS) entry which is preliminary data.</text>
</comment>
<proteinExistence type="inferred from homology"/>
<comment type="similarity">
    <text evidence="7">Belongs to the class-I aminoacyl-tRNA synthetase family.</text>
</comment>
<dbReference type="Pfam" id="PF00579">
    <property type="entry name" value="tRNA-synt_1b"/>
    <property type="match status" value="1"/>
</dbReference>
<dbReference type="STRING" id="1618574.UT24_C0009G0152"/>
<dbReference type="Proteomes" id="UP000033881">
    <property type="component" value="Unassembled WGS sequence"/>
</dbReference>
<accession>A0A0G0PRP5</accession>
<name>A0A0G0PRP5_9BACT</name>
<dbReference type="SUPFAM" id="SSF52374">
    <property type="entry name" value="Nucleotidylyl transferase"/>
    <property type="match status" value="1"/>
</dbReference>
<dbReference type="InterPro" id="IPR002305">
    <property type="entry name" value="aa-tRNA-synth_Ic"/>
</dbReference>
<evidence type="ECO:0000256" key="6">
    <source>
        <dbReference type="ARBA" id="ARBA00030268"/>
    </source>
</evidence>